<sequence length="257" mass="30006">MRNEWSFQHKKRRQEQMRLWKKGLPAERTWGKEVDFYKEHPTPELAPWNQTTWKQRVSAKGKKKFQTQLIVTMMLFALTFLVFRSQSPAMHPVQAWMTDSLTKETAFTRISEWFERYAGGSPAILPAFLPGKKSASQPQEVPWLIPVRGELVLPFDEKRKGLILRTAPHASVRAARDGWVTFADEKKGMGRLVVVKHANGQETWYGWLQEIKVKQKDWIKRGQVIGSVPEMKEQAYFYFALKKQQQFVDPADVIPFE</sequence>
<evidence type="ECO:0000313" key="4">
    <source>
        <dbReference type="Proteomes" id="UP001596500"/>
    </source>
</evidence>
<dbReference type="InterPro" id="IPR011055">
    <property type="entry name" value="Dup_hybrid_motif"/>
</dbReference>
<dbReference type="InterPro" id="IPR050570">
    <property type="entry name" value="Cell_wall_metabolism_enzyme"/>
</dbReference>
<dbReference type="EMBL" id="JBHTBW010000019">
    <property type="protein sequence ID" value="MFC7440840.1"/>
    <property type="molecule type" value="Genomic_DNA"/>
</dbReference>
<proteinExistence type="predicted"/>
<keyword evidence="1" id="KW-0812">Transmembrane</keyword>
<evidence type="ECO:0000259" key="2">
    <source>
        <dbReference type="Pfam" id="PF01551"/>
    </source>
</evidence>
<dbReference type="CDD" id="cd12797">
    <property type="entry name" value="M23_peptidase"/>
    <property type="match status" value="1"/>
</dbReference>
<accession>A0ABW2RIP1</accession>
<dbReference type="SUPFAM" id="SSF51261">
    <property type="entry name" value="Duplicated hybrid motif"/>
    <property type="match status" value="1"/>
</dbReference>
<evidence type="ECO:0000313" key="3">
    <source>
        <dbReference type="EMBL" id="MFC7440840.1"/>
    </source>
</evidence>
<reference evidence="4" key="1">
    <citation type="journal article" date="2019" name="Int. J. Syst. Evol. Microbiol.">
        <title>The Global Catalogue of Microorganisms (GCM) 10K type strain sequencing project: providing services to taxonomists for standard genome sequencing and annotation.</title>
        <authorList>
            <consortium name="The Broad Institute Genomics Platform"/>
            <consortium name="The Broad Institute Genome Sequencing Center for Infectious Disease"/>
            <person name="Wu L."/>
            <person name="Ma J."/>
        </authorList>
    </citation>
    <scope>NUCLEOTIDE SEQUENCE [LARGE SCALE GENOMIC DNA]</scope>
    <source>
        <strain evidence="4">CGMCC 1.12942</strain>
    </source>
</reference>
<dbReference type="Proteomes" id="UP001596500">
    <property type="component" value="Unassembled WGS sequence"/>
</dbReference>
<keyword evidence="4" id="KW-1185">Reference proteome</keyword>
<feature type="domain" description="M23ase beta-sheet core" evidence="2">
    <location>
        <begin position="158"/>
        <end position="250"/>
    </location>
</feature>
<dbReference type="RefSeq" id="WP_379864125.1">
    <property type="nucleotide sequence ID" value="NZ_JBHTBW010000019.1"/>
</dbReference>
<dbReference type="PANTHER" id="PTHR21666:SF274">
    <property type="entry name" value="STAGE IV SPORULATION PROTEIN FA"/>
    <property type="match status" value="1"/>
</dbReference>
<comment type="caution">
    <text evidence="3">The sequence shown here is derived from an EMBL/GenBank/DDBJ whole genome shotgun (WGS) entry which is preliminary data.</text>
</comment>
<keyword evidence="1" id="KW-0472">Membrane</keyword>
<organism evidence="3 4">
    <name type="scientific">Laceyella putida</name>
    <dbReference type="NCBI Taxonomy" id="110101"/>
    <lineage>
        <taxon>Bacteria</taxon>
        <taxon>Bacillati</taxon>
        <taxon>Bacillota</taxon>
        <taxon>Bacilli</taxon>
        <taxon>Bacillales</taxon>
        <taxon>Thermoactinomycetaceae</taxon>
        <taxon>Laceyella</taxon>
    </lineage>
</organism>
<gene>
    <name evidence="3" type="ORF">ACFQNG_06710</name>
</gene>
<keyword evidence="1" id="KW-1133">Transmembrane helix</keyword>
<evidence type="ECO:0000256" key="1">
    <source>
        <dbReference type="SAM" id="Phobius"/>
    </source>
</evidence>
<dbReference type="Gene3D" id="2.70.70.10">
    <property type="entry name" value="Glucose Permease (Domain IIA)"/>
    <property type="match status" value="1"/>
</dbReference>
<dbReference type="Pfam" id="PF01551">
    <property type="entry name" value="Peptidase_M23"/>
    <property type="match status" value="1"/>
</dbReference>
<feature type="transmembrane region" description="Helical" evidence="1">
    <location>
        <begin position="65"/>
        <end position="83"/>
    </location>
</feature>
<protein>
    <submittedName>
        <fullName evidence="3">Peptidoglycan DD-metalloendopeptidase family protein</fullName>
    </submittedName>
</protein>
<dbReference type="InterPro" id="IPR016047">
    <property type="entry name" value="M23ase_b-sheet_dom"/>
</dbReference>
<dbReference type="PANTHER" id="PTHR21666">
    <property type="entry name" value="PEPTIDASE-RELATED"/>
    <property type="match status" value="1"/>
</dbReference>
<name>A0ABW2RIP1_9BACL</name>